<dbReference type="PATRIC" id="fig|997892.3.peg.4728"/>
<dbReference type="Proteomes" id="UP000003566">
    <property type="component" value="Unassembled WGS sequence"/>
</dbReference>
<accession>I9A961</accession>
<dbReference type="InterPro" id="IPR009362">
    <property type="entry name" value="YhcG_C"/>
</dbReference>
<dbReference type="Pfam" id="PF06250">
    <property type="entry name" value="YhcG_C"/>
    <property type="match status" value="1"/>
</dbReference>
<reference evidence="2 3" key="1">
    <citation type="submission" date="2012-02" db="EMBL/GenBank/DDBJ databases">
        <title>The Genome Sequence of Bacteroides xylanisolvens CL03T12C04.</title>
        <authorList>
            <consortium name="The Broad Institute Genome Sequencing Platform"/>
            <person name="Earl A."/>
            <person name="Ward D."/>
            <person name="Feldgarden M."/>
            <person name="Gevers D."/>
            <person name="Zitomersky N.L."/>
            <person name="Coyne M.J."/>
            <person name="Comstock L.E."/>
            <person name="Young S.K."/>
            <person name="Zeng Q."/>
            <person name="Gargeya S."/>
            <person name="Fitzgerald M."/>
            <person name="Haas B."/>
            <person name="Abouelleil A."/>
            <person name="Alvarado L."/>
            <person name="Arachchi H.M."/>
            <person name="Berlin A."/>
            <person name="Chapman S.B."/>
            <person name="Gearin G."/>
            <person name="Goldberg J."/>
            <person name="Griggs A."/>
            <person name="Gujja S."/>
            <person name="Hansen M."/>
            <person name="Heiman D."/>
            <person name="Howarth C."/>
            <person name="Larimer J."/>
            <person name="Lui A."/>
            <person name="MacDonald P.J.P."/>
            <person name="McCowen C."/>
            <person name="Montmayeur A."/>
            <person name="Murphy C."/>
            <person name="Neiman D."/>
            <person name="Pearson M."/>
            <person name="Priest M."/>
            <person name="Roberts A."/>
            <person name="Saif S."/>
            <person name="Shea T."/>
            <person name="Sisk P."/>
            <person name="Stolte C."/>
            <person name="Sykes S."/>
            <person name="Wortman J."/>
            <person name="Nusbaum C."/>
            <person name="Birren B."/>
        </authorList>
    </citation>
    <scope>NUCLEOTIDE SEQUENCE [LARGE SCALE GENOMIC DNA]</scope>
    <source>
        <strain evidence="2 3">CL03T12C04</strain>
    </source>
</reference>
<organism evidence="2 3">
    <name type="scientific">Bacteroides xylanisolvens CL03T12C04</name>
    <dbReference type="NCBI Taxonomy" id="997892"/>
    <lineage>
        <taxon>Bacteria</taxon>
        <taxon>Pseudomonadati</taxon>
        <taxon>Bacteroidota</taxon>
        <taxon>Bacteroidia</taxon>
        <taxon>Bacteroidales</taxon>
        <taxon>Bacteroidaceae</taxon>
        <taxon>Bacteroides</taxon>
    </lineage>
</organism>
<dbReference type="PANTHER" id="PTHR30547:SF0">
    <property type="entry name" value="BLR8175 PROTEIN"/>
    <property type="match status" value="1"/>
</dbReference>
<evidence type="ECO:0000313" key="2">
    <source>
        <dbReference type="EMBL" id="EIY83877.1"/>
    </source>
</evidence>
<dbReference type="Gene3D" id="3.40.1350.10">
    <property type="match status" value="1"/>
</dbReference>
<dbReference type="AlphaFoldDB" id="I9A961"/>
<dbReference type="GO" id="GO:0003676">
    <property type="term" value="F:nucleic acid binding"/>
    <property type="evidence" value="ECO:0007669"/>
    <property type="project" value="InterPro"/>
</dbReference>
<name>I9A961_9BACE</name>
<proteinExistence type="predicted"/>
<dbReference type="EMBL" id="AGXE01000036">
    <property type="protein sequence ID" value="EIY83877.1"/>
    <property type="molecule type" value="Genomic_DNA"/>
</dbReference>
<gene>
    <name evidence="2" type="ORF">HMPREF1074_04620</name>
</gene>
<evidence type="ECO:0000313" key="3">
    <source>
        <dbReference type="Proteomes" id="UP000003566"/>
    </source>
</evidence>
<sequence length="137" mass="15664">MGAGFAFMGRQYHIEVSGNDFYIDILMYNVFMHRYLVVELKKGDFQPEYIGKLNFYCSAVDDILCREGDNQTIGLLLCQNKDRIMAEYALRDVHKPIGISDYELGKSIPHDIKSGLPSIEELESKLYQGLQDNESAE</sequence>
<dbReference type="HOGENOM" id="CLU_046640_3_2_10"/>
<dbReference type="InterPro" id="IPR053148">
    <property type="entry name" value="PD-DEXK-like_domain"/>
</dbReference>
<protein>
    <recommendedName>
        <fullName evidence="1">YhcG PDDEXK nuclease domain-containing protein</fullName>
    </recommendedName>
</protein>
<feature type="domain" description="YhcG PDDEXK nuclease" evidence="1">
    <location>
        <begin position="1"/>
        <end position="117"/>
    </location>
</feature>
<comment type="caution">
    <text evidence="2">The sequence shown here is derived from an EMBL/GenBank/DDBJ whole genome shotgun (WGS) entry which is preliminary data.</text>
</comment>
<dbReference type="PANTHER" id="PTHR30547">
    <property type="entry name" value="UNCHARACTERIZED PROTEIN YHCG-RELATED"/>
    <property type="match status" value="1"/>
</dbReference>
<dbReference type="InterPro" id="IPR011856">
    <property type="entry name" value="tRNA_endonuc-like_dom_sf"/>
</dbReference>
<evidence type="ECO:0000259" key="1">
    <source>
        <dbReference type="Pfam" id="PF06250"/>
    </source>
</evidence>